<feature type="non-terminal residue" evidence="1">
    <location>
        <position position="1"/>
    </location>
</feature>
<dbReference type="EMBL" id="MU003498">
    <property type="protein sequence ID" value="KAF2474177.1"/>
    <property type="molecule type" value="Genomic_DNA"/>
</dbReference>
<sequence length="55" mass="6235">KELTLIEDNASIHTLKATIAAKQALGILKISWPANLPNLNPIKNVWQILKYRLEK</sequence>
<accession>A0ACB6R6M0</accession>
<protein>
    <submittedName>
        <fullName evidence="1">Transposable element Tcb2 transposase</fullName>
    </submittedName>
</protein>
<dbReference type="Proteomes" id="UP000799755">
    <property type="component" value="Unassembled WGS sequence"/>
</dbReference>
<feature type="non-terminal residue" evidence="1">
    <location>
        <position position="55"/>
    </location>
</feature>
<evidence type="ECO:0000313" key="2">
    <source>
        <dbReference type="Proteomes" id="UP000799755"/>
    </source>
</evidence>
<reference evidence="1" key="1">
    <citation type="journal article" date="2020" name="Stud. Mycol.">
        <title>101 Dothideomycetes genomes: a test case for predicting lifestyles and emergence of pathogens.</title>
        <authorList>
            <person name="Haridas S."/>
            <person name="Albert R."/>
            <person name="Binder M."/>
            <person name="Bloem J."/>
            <person name="Labutti K."/>
            <person name="Salamov A."/>
            <person name="Andreopoulos B."/>
            <person name="Baker S."/>
            <person name="Barry K."/>
            <person name="Bills G."/>
            <person name="Bluhm B."/>
            <person name="Cannon C."/>
            <person name="Castanera R."/>
            <person name="Culley D."/>
            <person name="Daum C."/>
            <person name="Ezra D."/>
            <person name="Gonzalez J."/>
            <person name="Henrissat B."/>
            <person name="Kuo A."/>
            <person name="Liang C."/>
            <person name="Lipzen A."/>
            <person name="Lutzoni F."/>
            <person name="Magnuson J."/>
            <person name="Mondo S."/>
            <person name="Nolan M."/>
            <person name="Ohm R."/>
            <person name="Pangilinan J."/>
            <person name="Park H.-J."/>
            <person name="Ramirez L."/>
            <person name="Alfaro M."/>
            <person name="Sun H."/>
            <person name="Tritt A."/>
            <person name="Yoshinaga Y."/>
            <person name="Zwiers L.-H."/>
            <person name="Turgeon B."/>
            <person name="Goodwin S."/>
            <person name="Spatafora J."/>
            <person name="Crous P."/>
            <person name="Grigoriev I."/>
        </authorList>
    </citation>
    <scope>NUCLEOTIDE SEQUENCE</scope>
    <source>
        <strain evidence="1">ATCC 200398</strain>
    </source>
</reference>
<evidence type="ECO:0000313" key="1">
    <source>
        <dbReference type="EMBL" id="KAF2474177.1"/>
    </source>
</evidence>
<organism evidence="1 2">
    <name type="scientific">Lindgomyces ingoldianus</name>
    <dbReference type="NCBI Taxonomy" id="673940"/>
    <lineage>
        <taxon>Eukaryota</taxon>
        <taxon>Fungi</taxon>
        <taxon>Dikarya</taxon>
        <taxon>Ascomycota</taxon>
        <taxon>Pezizomycotina</taxon>
        <taxon>Dothideomycetes</taxon>
        <taxon>Pleosporomycetidae</taxon>
        <taxon>Pleosporales</taxon>
        <taxon>Lindgomycetaceae</taxon>
        <taxon>Lindgomyces</taxon>
    </lineage>
</organism>
<keyword evidence="2" id="KW-1185">Reference proteome</keyword>
<proteinExistence type="predicted"/>
<name>A0ACB6R6M0_9PLEO</name>
<gene>
    <name evidence="1" type="ORF">BDR25DRAFT_158300</name>
</gene>
<comment type="caution">
    <text evidence="1">The sequence shown here is derived from an EMBL/GenBank/DDBJ whole genome shotgun (WGS) entry which is preliminary data.</text>
</comment>